<sequence>MELRNCLGISLSIINSKDAPSPQFSGGDLYCDRPTMGAGILAARLTQESAGAITADSRHPSSPDRHGDQSSSTRSPAATFRGLEGAGWLHYTEGWSADDIALLWKAWRPGTLKTYSAGWKRWLEWARSQKVQVNNPNPKEVALLLSFLHKAKQLSYNTILLNKSIVTTFADPSHAEAINRHPVVKHMLKAISLSKVTNRRISIWNINDLIAWLKSNPPDLDSMFQVSRHLAILLLLASGRRIHDLTLLAISGSYFQDFGSWMVFWPKFGSKTDRSSYRQSGWKISENDDKSVDIIKWIRILISLSEERRHGAPDLDSLFISSRGKVRPASKAVIAGWVKTALKQIGVDTGPGSIRSAVGSDRFSVNMPLDEILKKGNWQSDKNFFKYYCKLVEPGGSTDRKGNTPSEHFDVV</sequence>
<name>A0A9P0PZ62_ACAOB</name>
<gene>
    <name evidence="4" type="ORF">ACAOBT_LOCUS26917</name>
</gene>
<dbReference type="OrthoDB" id="6712136at2759"/>
<dbReference type="InterPro" id="IPR011010">
    <property type="entry name" value="DNA_brk_join_enz"/>
</dbReference>
<keyword evidence="2" id="KW-0233">DNA recombination</keyword>
<dbReference type="Proteomes" id="UP001152888">
    <property type="component" value="Unassembled WGS sequence"/>
</dbReference>
<dbReference type="SUPFAM" id="SSF56349">
    <property type="entry name" value="DNA breaking-rejoining enzymes"/>
    <property type="match status" value="1"/>
</dbReference>
<feature type="compositionally biased region" description="Basic and acidic residues" evidence="3">
    <location>
        <begin position="56"/>
        <end position="68"/>
    </location>
</feature>
<dbReference type="InterPro" id="IPR013762">
    <property type="entry name" value="Integrase-like_cat_sf"/>
</dbReference>
<dbReference type="GO" id="GO:0003677">
    <property type="term" value="F:DNA binding"/>
    <property type="evidence" value="ECO:0007669"/>
    <property type="project" value="UniProtKB-KW"/>
</dbReference>
<evidence type="ECO:0000256" key="2">
    <source>
        <dbReference type="ARBA" id="ARBA00023172"/>
    </source>
</evidence>
<dbReference type="GO" id="GO:0015074">
    <property type="term" value="P:DNA integration"/>
    <property type="evidence" value="ECO:0007669"/>
    <property type="project" value="InterPro"/>
</dbReference>
<dbReference type="GO" id="GO:0006310">
    <property type="term" value="P:DNA recombination"/>
    <property type="evidence" value="ECO:0007669"/>
    <property type="project" value="UniProtKB-KW"/>
</dbReference>
<dbReference type="Gene3D" id="1.10.443.10">
    <property type="entry name" value="Intergrase catalytic core"/>
    <property type="match status" value="1"/>
</dbReference>
<keyword evidence="1" id="KW-0238">DNA-binding</keyword>
<dbReference type="PANTHER" id="PTHR35617:SF3">
    <property type="entry name" value="CORE-BINDING (CB) DOMAIN-CONTAINING PROTEIN"/>
    <property type="match status" value="1"/>
</dbReference>
<evidence type="ECO:0000313" key="4">
    <source>
        <dbReference type="EMBL" id="CAH2002685.1"/>
    </source>
</evidence>
<dbReference type="InterPro" id="IPR010998">
    <property type="entry name" value="Integrase_recombinase_N"/>
</dbReference>
<proteinExistence type="predicted"/>
<evidence type="ECO:0000256" key="1">
    <source>
        <dbReference type="ARBA" id="ARBA00023125"/>
    </source>
</evidence>
<dbReference type="PANTHER" id="PTHR35617">
    <property type="entry name" value="PHAGE_INTEGRASE DOMAIN-CONTAINING PROTEIN"/>
    <property type="match status" value="1"/>
</dbReference>
<evidence type="ECO:0000256" key="3">
    <source>
        <dbReference type="SAM" id="MobiDB-lite"/>
    </source>
</evidence>
<dbReference type="AlphaFoldDB" id="A0A9P0PZ62"/>
<dbReference type="EMBL" id="CAKOFQ010007505">
    <property type="protein sequence ID" value="CAH2002685.1"/>
    <property type="molecule type" value="Genomic_DNA"/>
</dbReference>
<protein>
    <recommendedName>
        <fullName evidence="6">Tyr recombinase domain-containing protein</fullName>
    </recommendedName>
</protein>
<comment type="caution">
    <text evidence="4">The sequence shown here is derived from an EMBL/GenBank/DDBJ whole genome shotgun (WGS) entry which is preliminary data.</text>
</comment>
<evidence type="ECO:0000313" key="5">
    <source>
        <dbReference type="Proteomes" id="UP001152888"/>
    </source>
</evidence>
<dbReference type="Gene3D" id="1.10.150.130">
    <property type="match status" value="1"/>
</dbReference>
<feature type="region of interest" description="Disordered" evidence="3">
    <location>
        <begin position="51"/>
        <end position="76"/>
    </location>
</feature>
<keyword evidence="5" id="KW-1185">Reference proteome</keyword>
<evidence type="ECO:0008006" key="6">
    <source>
        <dbReference type="Google" id="ProtNLM"/>
    </source>
</evidence>
<organism evidence="4 5">
    <name type="scientific">Acanthoscelides obtectus</name>
    <name type="common">Bean weevil</name>
    <name type="synonym">Bruchus obtectus</name>
    <dbReference type="NCBI Taxonomy" id="200917"/>
    <lineage>
        <taxon>Eukaryota</taxon>
        <taxon>Metazoa</taxon>
        <taxon>Ecdysozoa</taxon>
        <taxon>Arthropoda</taxon>
        <taxon>Hexapoda</taxon>
        <taxon>Insecta</taxon>
        <taxon>Pterygota</taxon>
        <taxon>Neoptera</taxon>
        <taxon>Endopterygota</taxon>
        <taxon>Coleoptera</taxon>
        <taxon>Polyphaga</taxon>
        <taxon>Cucujiformia</taxon>
        <taxon>Chrysomeloidea</taxon>
        <taxon>Chrysomelidae</taxon>
        <taxon>Bruchinae</taxon>
        <taxon>Bruchini</taxon>
        <taxon>Acanthoscelides</taxon>
    </lineage>
</organism>
<reference evidence="4" key="1">
    <citation type="submission" date="2022-03" db="EMBL/GenBank/DDBJ databases">
        <authorList>
            <person name="Sayadi A."/>
        </authorList>
    </citation>
    <scope>NUCLEOTIDE SEQUENCE</scope>
</reference>
<accession>A0A9P0PZ62</accession>